<evidence type="ECO:0000259" key="7">
    <source>
        <dbReference type="PROSITE" id="PS50850"/>
    </source>
</evidence>
<feature type="transmembrane region" description="Helical" evidence="6">
    <location>
        <begin position="139"/>
        <end position="157"/>
    </location>
</feature>
<comment type="caution">
    <text evidence="8">The sequence shown here is derived from an EMBL/GenBank/DDBJ whole genome shotgun (WGS) entry which is preliminary data.</text>
</comment>
<name>A0ABV5TJ58_9ACTN</name>
<evidence type="ECO:0000256" key="1">
    <source>
        <dbReference type="ARBA" id="ARBA00004651"/>
    </source>
</evidence>
<evidence type="ECO:0000313" key="8">
    <source>
        <dbReference type="EMBL" id="MFB9678926.1"/>
    </source>
</evidence>
<feature type="transmembrane region" description="Helical" evidence="6">
    <location>
        <begin position="287"/>
        <end position="309"/>
    </location>
</feature>
<keyword evidence="3 6" id="KW-0812">Transmembrane</keyword>
<dbReference type="EMBL" id="JBHMBS010000013">
    <property type="protein sequence ID" value="MFB9678926.1"/>
    <property type="molecule type" value="Genomic_DNA"/>
</dbReference>
<dbReference type="PANTHER" id="PTHR42688">
    <property type="entry name" value="CONSERVED PROTEIN"/>
    <property type="match status" value="1"/>
</dbReference>
<sequence length="431" mass="44381">MRGTLALARSFDRPVKLLLVNQLTINTGFYMLMPYLAGHLSGTLALPAALVGLVLGIRNLSQQGMFLVGGTLADRLGHKPVIVAGCGLRTVAFLLLAVAGSLPALVIASALTGFAGALFNPAVRAYLAREAGARKVEAFAVFNAFSQVGILVGPLIGLLLNAVAFRLVCLVAGVMFAVLTVAQMRALPGKTVPEAGGDGADGDGRGVLPAWRGVAGDRPFLLFSLAMAGSYVLNFQVYLGLPLEIRRVTGDELGITLVFAVSAVMTIAGQARLTAWATRRWRPPQAIARGLVVMGFAFTPLALAAPWAGTAVVPSGGVARMLALVPVLGAAVLLSLATMIIYPFEMATIATFGGRHMVGTYYGLYSTLAGVGIAVGNLLTGWSLDLGARAGLPALPWLALALIGLGCAAAVAALDRSGRLAPSPEGTRATA</sequence>
<dbReference type="InterPro" id="IPR011701">
    <property type="entry name" value="MFS"/>
</dbReference>
<dbReference type="Pfam" id="PF07690">
    <property type="entry name" value="MFS_1"/>
    <property type="match status" value="1"/>
</dbReference>
<reference evidence="8 9" key="1">
    <citation type="submission" date="2024-09" db="EMBL/GenBank/DDBJ databases">
        <authorList>
            <person name="Sun Q."/>
            <person name="Mori K."/>
        </authorList>
    </citation>
    <scope>NUCLEOTIDE SEQUENCE [LARGE SCALE GENOMIC DNA]</scope>
    <source>
        <strain evidence="8 9">JCM 3028</strain>
    </source>
</reference>
<comment type="subcellular location">
    <subcellularLocation>
        <location evidence="1">Cell membrane</location>
        <topology evidence="1">Multi-pass membrane protein</topology>
    </subcellularLocation>
</comment>
<dbReference type="Proteomes" id="UP001589610">
    <property type="component" value="Unassembled WGS sequence"/>
</dbReference>
<evidence type="ECO:0000256" key="3">
    <source>
        <dbReference type="ARBA" id="ARBA00022692"/>
    </source>
</evidence>
<feature type="transmembrane region" description="Helical" evidence="6">
    <location>
        <begin position="163"/>
        <end position="182"/>
    </location>
</feature>
<accession>A0ABV5TJ58</accession>
<gene>
    <name evidence="8" type="ORF">ACFFRH_25900</name>
</gene>
<keyword evidence="2" id="KW-1003">Cell membrane</keyword>
<feature type="transmembrane region" description="Helical" evidence="6">
    <location>
        <begin position="220"/>
        <end position="241"/>
    </location>
</feature>
<protein>
    <submittedName>
        <fullName evidence="8">MFS transporter</fullName>
    </submittedName>
</protein>
<dbReference type="Gene3D" id="1.20.1250.20">
    <property type="entry name" value="MFS general substrate transporter like domains"/>
    <property type="match status" value="1"/>
</dbReference>
<feature type="transmembrane region" description="Helical" evidence="6">
    <location>
        <begin position="36"/>
        <end position="60"/>
    </location>
</feature>
<dbReference type="InterPro" id="IPR052425">
    <property type="entry name" value="Uncharacterized_MFS-type"/>
</dbReference>
<evidence type="ECO:0000256" key="5">
    <source>
        <dbReference type="ARBA" id="ARBA00023136"/>
    </source>
</evidence>
<keyword evidence="5 6" id="KW-0472">Membrane</keyword>
<dbReference type="PROSITE" id="PS50850">
    <property type="entry name" value="MFS"/>
    <property type="match status" value="1"/>
</dbReference>
<dbReference type="InterPro" id="IPR036259">
    <property type="entry name" value="MFS_trans_sf"/>
</dbReference>
<dbReference type="PANTHER" id="PTHR42688:SF1">
    <property type="entry name" value="BLR5212 PROTEIN"/>
    <property type="match status" value="1"/>
</dbReference>
<evidence type="ECO:0000313" key="9">
    <source>
        <dbReference type="Proteomes" id="UP001589610"/>
    </source>
</evidence>
<evidence type="ECO:0000256" key="2">
    <source>
        <dbReference type="ARBA" id="ARBA00022475"/>
    </source>
</evidence>
<dbReference type="RefSeq" id="WP_386160187.1">
    <property type="nucleotide sequence ID" value="NZ_JBHMBS010000013.1"/>
</dbReference>
<dbReference type="InterPro" id="IPR020846">
    <property type="entry name" value="MFS_dom"/>
</dbReference>
<feature type="transmembrane region" description="Helical" evidence="6">
    <location>
        <begin position="253"/>
        <end position="275"/>
    </location>
</feature>
<dbReference type="SUPFAM" id="SSF103473">
    <property type="entry name" value="MFS general substrate transporter"/>
    <property type="match status" value="1"/>
</dbReference>
<feature type="transmembrane region" description="Helical" evidence="6">
    <location>
        <begin position="321"/>
        <end position="342"/>
    </location>
</feature>
<feature type="transmembrane region" description="Helical" evidence="6">
    <location>
        <begin position="362"/>
        <end position="382"/>
    </location>
</feature>
<proteinExistence type="predicted"/>
<keyword evidence="9" id="KW-1185">Reference proteome</keyword>
<evidence type="ECO:0000256" key="4">
    <source>
        <dbReference type="ARBA" id="ARBA00022989"/>
    </source>
</evidence>
<feature type="transmembrane region" description="Helical" evidence="6">
    <location>
        <begin position="105"/>
        <end position="127"/>
    </location>
</feature>
<keyword evidence="4 6" id="KW-1133">Transmembrane helix</keyword>
<evidence type="ECO:0000256" key="6">
    <source>
        <dbReference type="SAM" id="Phobius"/>
    </source>
</evidence>
<feature type="domain" description="Major facilitator superfamily (MFS) profile" evidence="7">
    <location>
        <begin position="1"/>
        <end position="419"/>
    </location>
</feature>
<organism evidence="8 9">
    <name type="scientific">Streptosporangium vulgare</name>
    <dbReference type="NCBI Taxonomy" id="46190"/>
    <lineage>
        <taxon>Bacteria</taxon>
        <taxon>Bacillati</taxon>
        <taxon>Actinomycetota</taxon>
        <taxon>Actinomycetes</taxon>
        <taxon>Streptosporangiales</taxon>
        <taxon>Streptosporangiaceae</taxon>
        <taxon>Streptosporangium</taxon>
    </lineage>
</organism>
<feature type="transmembrane region" description="Helical" evidence="6">
    <location>
        <begin position="394"/>
        <end position="414"/>
    </location>
</feature>